<feature type="compositionally biased region" description="Basic and acidic residues" evidence="1">
    <location>
        <begin position="85"/>
        <end position="94"/>
    </location>
</feature>
<feature type="region of interest" description="Disordered" evidence="1">
    <location>
        <begin position="73"/>
        <end position="94"/>
    </location>
</feature>
<evidence type="ECO:0008006" key="4">
    <source>
        <dbReference type="Google" id="ProtNLM"/>
    </source>
</evidence>
<dbReference type="EMBL" id="FNKP01000001">
    <property type="protein sequence ID" value="SDQ22692.1"/>
    <property type="molecule type" value="Genomic_DNA"/>
</dbReference>
<evidence type="ECO:0000313" key="3">
    <source>
        <dbReference type="Proteomes" id="UP000183487"/>
    </source>
</evidence>
<protein>
    <recommendedName>
        <fullName evidence="4">Conjugal transfer protein TraK</fullName>
    </recommendedName>
</protein>
<proteinExistence type="predicted"/>
<dbReference type="Proteomes" id="UP000183487">
    <property type="component" value="Unassembled WGS sequence"/>
</dbReference>
<dbReference type="AlphaFoldDB" id="A0A1H0Z5D7"/>
<gene>
    <name evidence="2" type="ORF">SAMN05443245_0463</name>
</gene>
<dbReference type="InterPro" id="IPR035225">
    <property type="entry name" value="DUF5338"/>
</dbReference>
<organism evidence="2 3">
    <name type="scientific">Paraburkholderia fungorum</name>
    <dbReference type="NCBI Taxonomy" id="134537"/>
    <lineage>
        <taxon>Bacteria</taxon>
        <taxon>Pseudomonadati</taxon>
        <taxon>Pseudomonadota</taxon>
        <taxon>Betaproteobacteria</taxon>
        <taxon>Burkholderiales</taxon>
        <taxon>Burkholderiaceae</taxon>
        <taxon>Paraburkholderia</taxon>
    </lineage>
</organism>
<name>A0A1H0Z5D7_9BURK</name>
<keyword evidence="3" id="KW-1185">Reference proteome</keyword>
<reference evidence="3" key="1">
    <citation type="submission" date="2016-10" db="EMBL/GenBank/DDBJ databases">
        <authorList>
            <person name="Varghese N."/>
        </authorList>
    </citation>
    <scope>NUCLEOTIDE SEQUENCE [LARGE SCALE GENOMIC DNA]</scope>
    <source>
        <strain evidence="3">GAS106B</strain>
    </source>
</reference>
<evidence type="ECO:0000313" key="2">
    <source>
        <dbReference type="EMBL" id="SDQ22692.1"/>
    </source>
</evidence>
<accession>A0A1H0Z5D7</accession>
<sequence length="94" mass="10749">MSERIAAKMLANSNSPRQHANRAHFLALRAQIRSALDDGWSMLAIYKTLHSDGAVQFSYQAFRRYVKELAREESVEVNADVSPRSPKDLSQRMR</sequence>
<evidence type="ECO:0000256" key="1">
    <source>
        <dbReference type="SAM" id="MobiDB-lite"/>
    </source>
</evidence>
<dbReference type="Pfam" id="PF17273">
    <property type="entry name" value="DUF5338"/>
    <property type="match status" value="1"/>
</dbReference>